<dbReference type="RefSeq" id="XP_019087132.1">
    <property type="nucleotide sequence ID" value="XM_019231587.1"/>
</dbReference>
<keyword evidence="2" id="KW-1185">Reference proteome</keyword>
<organism evidence="2 3">
    <name type="scientific">Camelina sativa</name>
    <name type="common">False flax</name>
    <name type="synonym">Myagrum sativum</name>
    <dbReference type="NCBI Taxonomy" id="90675"/>
    <lineage>
        <taxon>Eukaryota</taxon>
        <taxon>Viridiplantae</taxon>
        <taxon>Streptophyta</taxon>
        <taxon>Embryophyta</taxon>
        <taxon>Tracheophyta</taxon>
        <taxon>Spermatophyta</taxon>
        <taxon>Magnoliopsida</taxon>
        <taxon>eudicotyledons</taxon>
        <taxon>Gunneridae</taxon>
        <taxon>Pentapetalae</taxon>
        <taxon>rosids</taxon>
        <taxon>malvids</taxon>
        <taxon>Brassicales</taxon>
        <taxon>Brassicaceae</taxon>
        <taxon>Camelineae</taxon>
        <taxon>Camelina</taxon>
    </lineage>
</organism>
<evidence type="ECO:0000313" key="2">
    <source>
        <dbReference type="Proteomes" id="UP000694864"/>
    </source>
</evidence>
<accession>A0ABM1QK44</accession>
<reference evidence="3" key="2">
    <citation type="submission" date="2025-08" db="UniProtKB">
        <authorList>
            <consortium name="RefSeq"/>
        </authorList>
    </citation>
    <scope>IDENTIFICATION</scope>
    <source>
        <tissue evidence="3">Leaf</tissue>
    </source>
</reference>
<evidence type="ECO:0000256" key="1">
    <source>
        <dbReference type="SAM" id="MobiDB-lite"/>
    </source>
</evidence>
<reference evidence="2" key="1">
    <citation type="journal article" date="2014" name="Nat. Commun.">
        <title>The emerging biofuel crop Camelina sativa retains a highly undifferentiated hexaploid genome structure.</title>
        <authorList>
            <person name="Kagale S."/>
            <person name="Koh C."/>
            <person name="Nixon J."/>
            <person name="Bollina V."/>
            <person name="Clarke W.E."/>
            <person name="Tuteja R."/>
            <person name="Spillane C."/>
            <person name="Robinson S.J."/>
            <person name="Links M.G."/>
            <person name="Clarke C."/>
            <person name="Higgins E.E."/>
            <person name="Huebert T."/>
            <person name="Sharpe A.G."/>
            <person name="Parkin I.A."/>
        </authorList>
    </citation>
    <scope>NUCLEOTIDE SEQUENCE [LARGE SCALE GENOMIC DNA]</scope>
    <source>
        <strain evidence="2">cv. DH55</strain>
    </source>
</reference>
<name>A0ABM1QK44_CAMSA</name>
<protein>
    <submittedName>
        <fullName evidence="3">Uncharacterized protein LOC109124853 isoform X3</fullName>
    </submittedName>
</protein>
<proteinExistence type="predicted"/>
<gene>
    <name evidence="3" type="primary">LOC109124853</name>
</gene>
<feature type="region of interest" description="Disordered" evidence="1">
    <location>
        <begin position="1"/>
        <end position="25"/>
    </location>
</feature>
<dbReference type="GeneID" id="109124853"/>
<dbReference type="Proteomes" id="UP000694864">
    <property type="component" value="Chromosome 11"/>
</dbReference>
<evidence type="ECO:0000313" key="3">
    <source>
        <dbReference type="RefSeq" id="XP_019087132.1"/>
    </source>
</evidence>
<sequence length="119" mass="13908">MKTKRSRTATTNPFGKLDPLPIGGDVRRRLQSRPYFRTPPFFVKAKKETGVSGFCSFSSSSSTVSTAGFIGWYLDMQWMFFVWESASRCHHRCFSEKFRSNKYYVANLSRDYRTYQEVI</sequence>